<proteinExistence type="predicted"/>
<evidence type="ECO:0000313" key="1">
    <source>
        <dbReference type="EMBL" id="PRQ60607.1"/>
    </source>
</evidence>
<reference evidence="1 2" key="1">
    <citation type="journal article" date="2018" name="Nat. Genet.">
        <title>The Rosa genome provides new insights in the design of modern roses.</title>
        <authorList>
            <person name="Bendahmane M."/>
        </authorList>
    </citation>
    <scope>NUCLEOTIDE SEQUENCE [LARGE SCALE GENOMIC DNA]</scope>
    <source>
        <strain evidence="2">cv. Old Blush</strain>
    </source>
</reference>
<comment type="caution">
    <text evidence="1">The sequence shown here is derived from an EMBL/GenBank/DDBJ whole genome shotgun (WGS) entry which is preliminary data.</text>
</comment>
<dbReference type="EMBL" id="PDCK01000039">
    <property type="protein sequence ID" value="PRQ60607.1"/>
    <property type="molecule type" value="Genomic_DNA"/>
</dbReference>
<gene>
    <name evidence="1" type="ORF">RchiOBHm_Chr1g0383131</name>
</gene>
<accession>A0A2P6SPJ8</accession>
<dbReference type="Gramene" id="PRQ60607">
    <property type="protein sequence ID" value="PRQ60607"/>
    <property type="gene ID" value="RchiOBHm_Chr1g0383131"/>
</dbReference>
<sequence>MTTTPVSLRPPSEKELYIRTKNGKIYYPQASVRIKILDPKCAWYCFCKLSELTQLRRYQTGQNMYTA</sequence>
<dbReference type="Proteomes" id="UP000238479">
    <property type="component" value="Chromosome 1"/>
</dbReference>
<evidence type="ECO:0000313" key="2">
    <source>
        <dbReference type="Proteomes" id="UP000238479"/>
    </source>
</evidence>
<protein>
    <submittedName>
        <fullName evidence="1">Uncharacterized protein</fullName>
    </submittedName>
</protein>
<organism evidence="1 2">
    <name type="scientific">Rosa chinensis</name>
    <name type="common">China rose</name>
    <dbReference type="NCBI Taxonomy" id="74649"/>
    <lineage>
        <taxon>Eukaryota</taxon>
        <taxon>Viridiplantae</taxon>
        <taxon>Streptophyta</taxon>
        <taxon>Embryophyta</taxon>
        <taxon>Tracheophyta</taxon>
        <taxon>Spermatophyta</taxon>
        <taxon>Magnoliopsida</taxon>
        <taxon>eudicotyledons</taxon>
        <taxon>Gunneridae</taxon>
        <taxon>Pentapetalae</taxon>
        <taxon>rosids</taxon>
        <taxon>fabids</taxon>
        <taxon>Rosales</taxon>
        <taxon>Rosaceae</taxon>
        <taxon>Rosoideae</taxon>
        <taxon>Rosoideae incertae sedis</taxon>
        <taxon>Rosa</taxon>
    </lineage>
</organism>
<name>A0A2P6SPJ8_ROSCH</name>
<dbReference type="AlphaFoldDB" id="A0A2P6SPJ8"/>
<keyword evidence="2" id="KW-1185">Reference proteome</keyword>